<dbReference type="AlphaFoldDB" id="A0A2M8L2X1"/>
<dbReference type="EMBL" id="PFEK01000065">
    <property type="protein sequence ID" value="PJE67275.1"/>
    <property type="molecule type" value="Genomic_DNA"/>
</dbReference>
<reference evidence="2" key="1">
    <citation type="submission" date="2017-09" db="EMBL/GenBank/DDBJ databases">
        <title>Depth-based differentiation of microbial function through sediment-hosted aquifers and enrichment of novel symbionts in the deep terrestrial subsurface.</title>
        <authorList>
            <person name="Probst A.J."/>
            <person name="Ladd B."/>
            <person name="Jarett J.K."/>
            <person name="Geller-Mcgrath D.E."/>
            <person name="Sieber C.M.K."/>
            <person name="Emerson J.B."/>
            <person name="Anantharaman K."/>
            <person name="Thomas B.C."/>
            <person name="Malmstrom R."/>
            <person name="Stieglmeier M."/>
            <person name="Klingl A."/>
            <person name="Woyke T."/>
            <person name="Ryan C.M."/>
            <person name="Banfield J.F."/>
        </authorList>
    </citation>
    <scope>NUCLEOTIDE SEQUENCE [LARGE SCALE GENOMIC DNA]</scope>
</reference>
<organism evidence="1 2">
    <name type="scientific">Candidatus Shapirobacteria bacterium CG10_big_fil_rev_8_21_14_0_10_40_9</name>
    <dbReference type="NCBI Taxonomy" id="1974888"/>
    <lineage>
        <taxon>Bacteria</taxon>
        <taxon>Candidatus Shapironibacteriota</taxon>
    </lineage>
</organism>
<sequence length="109" mass="13033">MPELPERKPPEAERGYVVELKEPYPEKEGLVERVWKEDLELEKPVTYKRQVLVTSARAQKPRIVLPITRQTYLNPANWHKPIVYAIRWLLTWAQRIIKMQPKEVVFEKT</sequence>
<evidence type="ECO:0000313" key="1">
    <source>
        <dbReference type="EMBL" id="PJE67275.1"/>
    </source>
</evidence>
<name>A0A2M8L2X1_9BACT</name>
<accession>A0A2M8L2X1</accession>
<gene>
    <name evidence="1" type="ORF">COU95_03325</name>
</gene>
<protein>
    <submittedName>
        <fullName evidence="1">Uncharacterized protein</fullName>
    </submittedName>
</protein>
<evidence type="ECO:0000313" key="2">
    <source>
        <dbReference type="Proteomes" id="UP000231474"/>
    </source>
</evidence>
<comment type="caution">
    <text evidence="1">The sequence shown here is derived from an EMBL/GenBank/DDBJ whole genome shotgun (WGS) entry which is preliminary data.</text>
</comment>
<proteinExistence type="predicted"/>
<dbReference type="Proteomes" id="UP000231474">
    <property type="component" value="Unassembled WGS sequence"/>
</dbReference>